<dbReference type="EMBL" id="HBGA01142302">
    <property type="protein sequence ID" value="CAD9040912.1"/>
    <property type="molecule type" value="Transcribed_RNA"/>
</dbReference>
<name>A0A7S1JES8_9EUGL</name>
<proteinExistence type="predicted"/>
<gene>
    <name evidence="1" type="ORF">EGYM00392_LOCUS52087</name>
</gene>
<dbReference type="AlphaFoldDB" id="A0A7S1JES8"/>
<protein>
    <submittedName>
        <fullName evidence="1">Uncharacterized protein</fullName>
    </submittedName>
</protein>
<organism evidence="1">
    <name type="scientific">Eutreptiella gymnastica</name>
    <dbReference type="NCBI Taxonomy" id="73025"/>
    <lineage>
        <taxon>Eukaryota</taxon>
        <taxon>Discoba</taxon>
        <taxon>Euglenozoa</taxon>
        <taxon>Euglenida</taxon>
        <taxon>Spirocuta</taxon>
        <taxon>Euglenophyceae</taxon>
        <taxon>Eutreptiales</taxon>
        <taxon>Eutreptiaceae</taxon>
        <taxon>Eutreptiella</taxon>
    </lineage>
</organism>
<evidence type="ECO:0000313" key="1">
    <source>
        <dbReference type="EMBL" id="CAD9040912.1"/>
    </source>
</evidence>
<sequence length="210" mass="23560">MPRFEVCFFGRAPDCISDCSFAPFAFQNVQSLHFVVQFFWFGFGFCCWCTTLSPNAVAKALTFPLIVSQILIRCLQTGDYSIHVVVPAFGLSKHWKAFIHKCSMHCHYTHLLQLIFSSSPSCMLHAGLPFYIHGTRTHNATHLDSPPLLFLTYSCTLTRGLLAWLIGPPCLPLILLQQIHDSYCCSCFLWISVVQTAHCCSNSSAQVMGL</sequence>
<reference evidence="1" key="1">
    <citation type="submission" date="2021-01" db="EMBL/GenBank/DDBJ databases">
        <authorList>
            <person name="Corre E."/>
            <person name="Pelletier E."/>
            <person name="Niang G."/>
            <person name="Scheremetjew M."/>
            <person name="Finn R."/>
            <person name="Kale V."/>
            <person name="Holt S."/>
            <person name="Cochrane G."/>
            <person name="Meng A."/>
            <person name="Brown T."/>
            <person name="Cohen L."/>
        </authorList>
    </citation>
    <scope>NUCLEOTIDE SEQUENCE</scope>
    <source>
        <strain evidence="1">NIES-381</strain>
    </source>
</reference>
<accession>A0A7S1JES8</accession>